<evidence type="ECO:0000313" key="2">
    <source>
        <dbReference type="EMBL" id="GIL50421.1"/>
    </source>
</evidence>
<dbReference type="Gene3D" id="1.25.10.10">
    <property type="entry name" value="Leucine-rich Repeat Variant"/>
    <property type="match status" value="2"/>
</dbReference>
<gene>
    <name evidence="2" type="ORF">Vafri_6547</name>
</gene>
<comment type="caution">
    <text evidence="2">The sequence shown here is derived from an EMBL/GenBank/DDBJ whole genome shotgun (WGS) entry which is preliminary data.</text>
</comment>
<feature type="compositionally biased region" description="Acidic residues" evidence="1">
    <location>
        <begin position="220"/>
        <end position="235"/>
    </location>
</feature>
<feature type="compositionally biased region" description="Acidic residues" evidence="1">
    <location>
        <begin position="8"/>
        <end position="17"/>
    </location>
</feature>
<dbReference type="AlphaFoldDB" id="A0A8J4EWX8"/>
<feature type="compositionally biased region" description="Acidic residues" evidence="1">
    <location>
        <begin position="76"/>
        <end position="85"/>
    </location>
</feature>
<protein>
    <submittedName>
        <fullName evidence="2">Uncharacterized protein</fullName>
    </submittedName>
</protein>
<dbReference type="Proteomes" id="UP000747399">
    <property type="component" value="Unassembled WGS sequence"/>
</dbReference>
<feature type="compositionally biased region" description="Polar residues" evidence="1">
    <location>
        <begin position="236"/>
        <end position="251"/>
    </location>
</feature>
<feature type="compositionally biased region" description="Acidic residues" evidence="1">
    <location>
        <begin position="54"/>
        <end position="63"/>
    </location>
</feature>
<proteinExistence type="predicted"/>
<evidence type="ECO:0000313" key="3">
    <source>
        <dbReference type="Proteomes" id="UP000747399"/>
    </source>
</evidence>
<dbReference type="InterPro" id="IPR016024">
    <property type="entry name" value="ARM-type_fold"/>
</dbReference>
<dbReference type="InterPro" id="IPR011989">
    <property type="entry name" value="ARM-like"/>
</dbReference>
<feature type="region of interest" description="Disordered" evidence="1">
    <location>
        <begin position="1"/>
        <end position="114"/>
    </location>
</feature>
<keyword evidence="3" id="KW-1185">Reference proteome</keyword>
<feature type="compositionally biased region" description="Gly residues" evidence="1">
    <location>
        <begin position="256"/>
        <end position="266"/>
    </location>
</feature>
<dbReference type="EMBL" id="BNCO01000009">
    <property type="protein sequence ID" value="GIL50421.1"/>
    <property type="molecule type" value="Genomic_DNA"/>
</dbReference>
<reference evidence="2" key="1">
    <citation type="journal article" date="2021" name="Proc. Natl. Acad. Sci. U.S.A.">
        <title>Three genomes in the algal genus Volvox reveal the fate of a haploid sex-determining region after a transition to homothallism.</title>
        <authorList>
            <person name="Yamamoto K."/>
            <person name="Hamaji T."/>
            <person name="Kawai-Toyooka H."/>
            <person name="Matsuzaki R."/>
            <person name="Takahashi F."/>
            <person name="Nishimura Y."/>
            <person name="Kawachi M."/>
            <person name="Noguchi H."/>
            <person name="Minakuchi Y."/>
            <person name="Umen J.G."/>
            <person name="Toyoda A."/>
            <person name="Nozaki H."/>
        </authorList>
    </citation>
    <scope>NUCLEOTIDE SEQUENCE</scope>
    <source>
        <strain evidence="2">NIES-3780</strain>
    </source>
</reference>
<sequence>MEPMISMEDGDGDDYQVDDSSSGNNSDAPADLMSCTGLLPSKSSAATTVRDDGNGDGDDEEYDTGANATDLMIASDGDDDDDGGDDGGAASSSSAAASGAHSNGTVTRIRTTTADTVSIPRSTAISCGAPSLNEAADAADIAGVSGRDSSDAIPDGSGGGGGGVRVIVLDSAALSSSAAALLEQMGDDPLMGTADGFGSWKTITTAAAATAVAAGAREDNDAEEDNAEEEDDVDEGQQTTGSASPSLTTSEPLHPDGGGGGGGGRSGQLNPGQAAADCARAMTLIAAAADRLAVGPQAQATALAPSDGGTATATGATAPMAVAGGEMDTDLVEACRVVRELSRAGQVAALQDPGAGCVAALMRIGAASTATDLDRAAAFAMVSELMGPREPYKAPRALVEVVAADTAGLRALVHCLSRWGTHASAPGAAAAATPLAVAALRAVVSLSSAATTLAALLRVRLLAALAAVLARGVSAARVQVSAAAFLAGLSSYSALGKLMLAAGIHVLASRLVGIRSRPLAVRESCCDIIANLSLGPAGRGTAGAAAADREAQAALTSAGAGPGLTKMLSLRNVQALCRTSDAISNLSLGAYVPAQNALRGAIAPLAGLLVGSVGQAGQPLLLAVKAARALGNACQNHPPNQDTAIKANVMPVLVAWMQSRVGPLVRAAAAAAANLVVGNSNATDAAVASGILSPVLVLLMQ</sequence>
<name>A0A8J4EWX8_9CHLO</name>
<dbReference type="SUPFAM" id="SSF48371">
    <property type="entry name" value="ARM repeat"/>
    <property type="match status" value="1"/>
</dbReference>
<feature type="region of interest" description="Disordered" evidence="1">
    <location>
        <begin position="212"/>
        <end position="272"/>
    </location>
</feature>
<organism evidence="2 3">
    <name type="scientific">Volvox africanus</name>
    <dbReference type="NCBI Taxonomy" id="51714"/>
    <lineage>
        <taxon>Eukaryota</taxon>
        <taxon>Viridiplantae</taxon>
        <taxon>Chlorophyta</taxon>
        <taxon>core chlorophytes</taxon>
        <taxon>Chlorophyceae</taxon>
        <taxon>CS clade</taxon>
        <taxon>Chlamydomonadales</taxon>
        <taxon>Volvocaceae</taxon>
        <taxon>Volvox</taxon>
    </lineage>
</organism>
<feature type="compositionally biased region" description="Low complexity" evidence="1">
    <location>
        <begin position="88"/>
        <end position="114"/>
    </location>
</feature>
<feature type="non-terminal residue" evidence="2">
    <location>
        <position position="701"/>
    </location>
</feature>
<evidence type="ECO:0000256" key="1">
    <source>
        <dbReference type="SAM" id="MobiDB-lite"/>
    </source>
</evidence>
<accession>A0A8J4EWX8</accession>